<proteinExistence type="predicted"/>
<dbReference type="OrthoDB" id="8127at2157"/>
<dbReference type="SMART" id="SM00448">
    <property type="entry name" value="REC"/>
    <property type="match status" value="1"/>
</dbReference>
<evidence type="ECO:0000256" key="2">
    <source>
        <dbReference type="PROSITE-ProRule" id="PRU00169"/>
    </source>
</evidence>
<dbReference type="InterPro" id="IPR011006">
    <property type="entry name" value="CheY-like_superfamily"/>
</dbReference>
<dbReference type="PANTHER" id="PTHR44591:SF3">
    <property type="entry name" value="RESPONSE REGULATORY DOMAIN-CONTAINING PROTEIN"/>
    <property type="match status" value="1"/>
</dbReference>
<protein>
    <submittedName>
        <fullName evidence="4">Response regulator</fullName>
    </submittedName>
</protein>
<dbReference type="PROSITE" id="PS50110">
    <property type="entry name" value="RESPONSE_REGULATORY"/>
    <property type="match status" value="1"/>
</dbReference>
<gene>
    <name evidence="4" type="ORF">EI982_15775</name>
</gene>
<feature type="domain" description="Response regulatory" evidence="3">
    <location>
        <begin position="11"/>
        <end position="132"/>
    </location>
</feature>
<feature type="modified residue" description="4-aspartylphosphate" evidence="2">
    <location>
        <position position="67"/>
    </location>
</feature>
<dbReference type="SUPFAM" id="SSF55785">
    <property type="entry name" value="PYP-like sensor domain (PAS domain)"/>
    <property type="match status" value="1"/>
</dbReference>
<dbReference type="PANTHER" id="PTHR44591">
    <property type="entry name" value="STRESS RESPONSE REGULATOR PROTEIN 1"/>
    <property type="match status" value="1"/>
</dbReference>
<dbReference type="RefSeq" id="WP_157690593.1">
    <property type="nucleotide sequence ID" value="NZ_CP034345.1"/>
</dbReference>
<dbReference type="Pfam" id="PF08448">
    <property type="entry name" value="PAS_4"/>
    <property type="match status" value="1"/>
</dbReference>
<dbReference type="CDD" id="cd00156">
    <property type="entry name" value="REC"/>
    <property type="match status" value="1"/>
</dbReference>
<keyword evidence="1 2" id="KW-0597">Phosphoprotein</keyword>
<dbReference type="KEGG" id="hra:EI982_15775"/>
<dbReference type="GeneID" id="43371035"/>
<dbReference type="InterPro" id="IPR050595">
    <property type="entry name" value="Bact_response_regulator"/>
</dbReference>
<keyword evidence="5" id="KW-1185">Reference proteome</keyword>
<name>A0A6B9F904_9EURY</name>
<dbReference type="Pfam" id="PF00072">
    <property type="entry name" value="Response_reg"/>
    <property type="match status" value="1"/>
</dbReference>
<dbReference type="InterPro" id="IPR035965">
    <property type="entry name" value="PAS-like_dom_sf"/>
</dbReference>
<dbReference type="Proteomes" id="UP000428325">
    <property type="component" value="Chromosome"/>
</dbReference>
<dbReference type="InterPro" id="IPR000014">
    <property type="entry name" value="PAS"/>
</dbReference>
<dbReference type="SUPFAM" id="SSF52172">
    <property type="entry name" value="CheY-like"/>
    <property type="match status" value="1"/>
</dbReference>
<organism evidence="4 5">
    <name type="scientific">Haloplanus rallus</name>
    <dbReference type="NCBI Taxonomy" id="1816183"/>
    <lineage>
        <taxon>Archaea</taxon>
        <taxon>Methanobacteriati</taxon>
        <taxon>Methanobacteriota</taxon>
        <taxon>Stenosarchaea group</taxon>
        <taxon>Halobacteria</taxon>
        <taxon>Halobacteriales</taxon>
        <taxon>Haloferacaceae</taxon>
        <taxon>Haloplanus</taxon>
    </lineage>
</organism>
<accession>A0A6B9F904</accession>
<dbReference type="AlphaFoldDB" id="A0A6B9F904"/>
<dbReference type="Gene3D" id="3.30.450.20">
    <property type="entry name" value="PAS domain"/>
    <property type="match status" value="1"/>
</dbReference>
<dbReference type="InterPro" id="IPR001789">
    <property type="entry name" value="Sig_transdc_resp-reg_receiver"/>
</dbReference>
<evidence type="ECO:0000313" key="4">
    <source>
        <dbReference type="EMBL" id="QGX96132.1"/>
    </source>
</evidence>
<dbReference type="NCBIfam" id="TIGR00229">
    <property type="entry name" value="sensory_box"/>
    <property type="match status" value="1"/>
</dbReference>
<reference evidence="4 5" key="1">
    <citation type="submission" date="2018-12" db="EMBL/GenBank/DDBJ databases">
        <title>Complete genome sequence of Haloplanus rallus MBLA0036.</title>
        <authorList>
            <person name="Nam Y.-d."/>
            <person name="Kang J."/>
            <person name="Chung W.-H."/>
            <person name="Park Y.S."/>
        </authorList>
    </citation>
    <scope>NUCLEOTIDE SEQUENCE [LARGE SCALE GENOMIC DNA]</scope>
    <source>
        <strain evidence="4 5">MBLA0036</strain>
    </source>
</reference>
<evidence type="ECO:0000313" key="5">
    <source>
        <dbReference type="Proteomes" id="UP000428325"/>
    </source>
</evidence>
<dbReference type="Gene3D" id="3.40.50.2300">
    <property type="match status" value="1"/>
</dbReference>
<sequence length="251" mass="27291">MTTGDPDSGLSILHVDDDAALGELVKLYLEREESVDCRVTTVTSPEAALERLRDGDGDDDFDCIVSDYRMPGTNGIDFLGAVRETHPEIPFLLFSGEETGDVAAEVVRAGVTDYLRKGVGTDQYTLLIRRVEHAAGADGRFAPEAETAVDAVGIVGPDERFDRVDPGYADVYDYEPAEVTGKHWTELHPEAEVEHIRTHVLPVVEEGGEWTGRSTGLRADGSTFTESKLVTALDDGRLLIAVSEISPRESD</sequence>
<dbReference type="GO" id="GO:0000160">
    <property type="term" value="P:phosphorelay signal transduction system"/>
    <property type="evidence" value="ECO:0007669"/>
    <property type="project" value="InterPro"/>
</dbReference>
<dbReference type="EMBL" id="CP034345">
    <property type="protein sequence ID" value="QGX96132.1"/>
    <property type="molecule type" value="Genomic_DNA"/>
</dbReference>
<evidence type="ECO:0000256" key="1">
    <source>
        <dbReference type="ARBA" id="ARBA00022553"/>
    </source>
</evidence>
<dbReference type="InterPro" id="IPR013656">
    <property type="entry name" value="PAS_4"/>
</dbReference>
<evidence type="ECO:0000259" key="3">
    <source>
        <dbReference type="PROSITE" id="PS50110"/>
    </source>
</evidence>